<evidence type="ECO:0000256" key="1">
    <source>
        <dbReference type="ARBA" id="ARBA00003195"/>
    </source>
</evidence>
<accession>A0A835YJ64</accession>
<dbReference type="GO" id="GO:0005743">
    <property type="term" value="C:mitochondrial inner membrane"/>
    <property type="evidence" value="ECO:0007669"/>
    <property type="project" value="UniProtKB-SubCell"/>
</dbReference>
<dbReference type="Proteomes" id="UP000612055">
    <property type="component" value="Unassembled WGS sequence"/>
</dbReference>
<comment type="subcellular location">
    <subcellularLocation>
        <location evidence="3">Mitochondrion inner membrane</location>
        <topology evidence="3">Peripheral membrane protein</topology>
    </subcellularLocation>
    <subcellularLocation>
        <location evidence="2">Mitochondrion intermembrane space</location>
    </subcellularLocation>
</comment>
<reference evidence="13" key="1">
    <citation type="journal article" date="2020" name="bioRxiv">
        <title>Comparative genomics of Chlamydomonas.</title>
        <authorList>
            <person name="Craig R.J."/>
            <person name="Hasan A.R."/>
            <person name="Ness R.W."/>
            <person name="Keightley P.D."/>
        </authorList>
    </citation>
    <scope>NUCLEOTIDE SEQUENCE</scope>
    <source>
        <strain evidence="13">CCAP 11/70</strain>
    </source>
</reference>
<dbReference type="OrthoDB" id="268414at2759"/>
<dbReference type="GO" id="GO:0005758">
    <property type="term" value="C:mitochondrial intermembrane space"/>
    <property type="evidence" value="ECO:0007669"/>
    <property type="project" value="UniProtKB-SubCell"/>
</dbReference>
<dbReference type="Pfam" id="PF05676">
    <property type="entry name" value="NDUF_B7"/>
    <property type="match status" value="1"/>
</dbReference>
<evidence type="ECO:0000256" key="7">
    <source>
        <dbReference type="ARBA" id="ARBA00022660"/>
    </source>
</evidence>
<evidence type="ECO:0000256" key="6">
    <source>
        <dbReference type="ARBA" id="ARBA00022448"/>
    </source>
</evidence>
<dbReference type="EMBL" id="JAEHOE010000001">
    <property type="protein sequence ID" value="KAG2502193.1"/>
    <property type="molecule type" value="Genomic_DNA"/>
</dbReference>
<protein>
    <recommendedName>
        <fullName evidence="5">NADH dehydrogenase [ubiquinone] 1 beta subcomplex subunit 7</fullName>
    </recommendedName>
</protein>
<keyword evidence="9" id="KW-0249">Electron transport</keyword>
<organism evidence="13 14">
    <name type="scientific">Edaphochlamys debaryana</name>
    <dbReference type="NCBI Taxonomy" id="47281"/>
    <lineage>
        <taxon>Eukaryota</taxon>
        <taxon>Viridiplantae</taxon>
        <taxon>Chlorophyta</taxon>
        <taxon>core chlorophytes</taxon>
        <taxon>Chlorophyceae</taxon>
        <taxon>CS clade</taxon>
        <taxon>Chlamydomonadales</taxon>
        <taxon>Chlamydomonadales incertae sedis</taxon>
        <taxon>Edaphochlamys</taxon>
    </lineage>
</organism>
<keyword evidence="14" id="KW-1185">Reference proteome</keyword>
<evidence type="ECO:0000256" key="8">
    <source>
        <dbReference type="ARBA" id="ARBA00022792"/>
    </source>
</evidence>
<keyword evidence="8" id="KW-0999">Mitochondrion inner membrane</keyword>
<evidence type="ECO:0000313" key="14">
    <source>
        <dbReference type="Proteomes" id="UP000612055"/>
    </source>
</evidence>
<keyword evidence="6" id="KW-0813">Transport</keyword>
<keyword evidence="12" id="KW-1015">Disulfide bond</keyword>
<dbReference type="AlphaFoldDB" id="A0A835YJ64"/>
<evidence type="ECO:0000256" key="5">
    <source>
        <dbReference type="ARBA" id="ARBA00018677"/>
    </source>
</evidence>
<evidence type="ECO:0000256" key="4">
    <source>
        <dbReference type="ARBA" id="ARBA00008006"/>
    </source>
</evidence>
<name>A0A835YJ64_9CHLO</name>
<dbReference type="InterPro" id="IPR008698">
    <property type="entry name" value="NDUB7"/>
</dbReference>
<dbReference type="PANTHER" id="PTHR20900:SF0">
    <property type="entry name" value="NADH DEHYDROGENASE [UBIQUINONE] 1 BETA SUBCOMPLEX SUBUNIT 7"/>
    <property type="match status" value="1"/>
</dbReference>
<evidence type="ECO:0000256" key="12">
    <source>
        <dbReference type="ARBA" id="ARBA00023157"/>
    </source>
</evidence>
<keyword evidence="7" id="KW-0679">Respiratory chain</keyword>
<comment type="similarity">
    <text evidence="4">Belongs to the complex I NDUFB7 subunit family.</text>
</comment>
<gene>
    <name evidence="13" type="ORF">HYH03_000680</name>
</gene>
<evidence type="ECO:0000256" key="10">
    <source>
        <dbReference type="ARBA" id="ARBA00023128"/>
    </source>
</evidence>
<evidence type="ECO:0000313" key="13">
    <source>
        <dbReference type="EMBL" id="KAG2502193.1"/>
    </source>
</evidence>
<dbReference type="SMR" id="A0A835YJ64"/>
<comment type="function">
    <text evidence="1">Accessory subunit of the mitochondrial membrane respiratory chain NADH dehydrogenase (Complex I), that is believed not to be involved in catalysis. Complex I functions in the transfer of electrons from NADH to the respiratory chain. The immediate electron acceptor for the enzyme is believed to be ubiquinone.</text>
</comment>
<evidence type="ECO:0000256" key="9">
    <source>
        <dbReference type="ARBA" id="ARBA00022982"/>
    </source>
</evidence>
<keyword evidence="10" id="KW-0496">Mitochondrion</keyword>
<comment type="caution">
    <text evidence="13">The sequence shown here is derived from an EMBL/GenBank/DDBJ whole genome shotgun (WGS) entry which is preliminary data.</text>
</comment>
<sequence>MADRFPPPPMKATQEQMDAADVPYHYRDYCAHMYIDYKECRLTSGFSWRTKCAHELHAYNKCEYKEFKRRVAIAIEEKRRRGLIAA</sequence>
<proteinExistence type="inferred from homology"/>
<dbReference type="PROSITE" id="PS51808">
    <property type="entry name" value="CHCH"/>
    <property type="match status" value="1"/>
</dbReference>
<evidence type="ECO:0000256" key="2">
    <source>
        <dbReference type="ARBA" id="ARBA00004569"/>
    </source>
</evidence>
<dbReference type="PANTHER" id="PTHR20900">
    <property type="entry name" value="NADH:UBIQUINONE OXIDOREDUCTASE B18-LIKE SUBUNIT"/>
    <property type="match status" value="1"/>
</dbReference>
<evidence type="ECO:0000256" key="3">
    <source>
        <dbReference type="ARBA" id="ARBA00004637"/>
    </source>
</evidence>
<keyword evidence="11" id="KW-0472">Membrane</keyword>
<evidence type="ECO:0000256" key="11">
    <source>
        <dbReference type="ARBA" id="ARBA00023136"/>
    </source>
</evidence>